<keyword evidence="1" id="KW-0805">Transcription regulation</keyword>
<dbReference type="OrthoDB" id="370421at2"/>
<dbReference type="GO" id="GO:0003700">
    <property type="term" value="F:DNA-binding transcription factor activity"/>
    <property type="evidence" value="ECO:0007669"/>
    <property type="project" value="InterPro"/>
</dbReference>
<name>A0A371JGF0_9FIRM</name>
<dbReference type="InterPro" id="IPR009057">
    <property type="entry name" value="Homeodomain-like_sf"/>
</dbReference>
<dbReference type="CDD" id="cd05013">
    <property type="entry name" value="SIS_RpiR"/>
    <property type="match status" value="1"/>
</dbReference>
<dbReference type="Proteomes" id="UP000216411">
    <property type="component" value="Unassembled WGS sequence"/>
</dbReference>
<dbReference type="EMBL" id="NOKA02000009">
    <property type="protein sequence ID" value="RDY31809.1"/>
    <property type="molecule type" value="Genomic_DNA"/>
</dbReference>
<protein>
    <submittedName>
        <fullName evidence="5">MurR/RpiR family transcriptional regulator</fullName>
    </submittedName>
</protein>
<dbReference type="InterPro" id="IPR036388">
    <property type="entry name" value="WH-like_DNA-bd_sf"/>
</dbReference>
<gene>
    <name evidence="5" type="ORF">CG710_007445</name>
</gene>
<dbReference type="AlphaFoldDB" id="A0A371JGF0"/>
<dbReference type="Gene3D" id="3.40.50.10490">
    <property type="entry name" value="Glucose-6-phosphate isomerase like protein, domain 1"/>
    <property type="match status" value="1"/>
</dbReference>
<evidence type="ECO:0000256" key="2">
    <source>
        <dbReference type="ARBA" id="ARBA00023125"/>
    </source>
</evidence>
<dbReference type="SUPFAM" id="SSF46689">
    <property type="entry name" value="Homeodomain-like"/>
    <property type="match status" value="1"/>
</dbReference>
<evidence type="ECO:0000256" key="1">
    <source>
        <dbReference type="ARBA" id="ARBA00023015"/>
    </source>
</evidence>
<dbReference type="InterPro" id="IPR046348">
    <property type="entry name" value="SIS_dom_sf"/>
</dbReference>
<dbReference type="Pfam" id="PF01418">
    <property type="entry name" value="HTH_6"/>
    <property type="match status" value="1"/>
</dbReference>
<keyword evidence="2" id="KW-0238">DNA-binding</keyword>
<dbReference type="GO" id="GO:0097367">
    <property type="term" value="F:carbohydrate derivative binding"/>
    <property type="evidence" value="ECO:0007669"/>
    <property type="project" value="InterPro"/>
</dbReference>
<dbReference type="InterPro" id="IPR000281">
    <property type="entry name" value="HTH_RpiR"/>
</dbReference>
<dbReference type="GO" id="GO:0003677">
    <property type="term" value="F:DNA binding"/>
    <property type="evidence" value="ECO:0007669"/>
    <property type="project" value="UniProtKB-KW"/>
</dbReference>
<dbReference type="Gene3D" id="1.10.10.10">
    <property type="entry name" value="Winged helix-like DNA-binding domain superfamily/Winged helix DNA-binding domain"/>
    <property type="match status" value="1"/>
</dbReference>
<dbReference type="InterPro" id="IPR001347">
    <property type="entry name" value="SIS_dom"/>
</dbReference>
<keyword evidence="3" id="KW-0804">Transcription</keyword>
<evidence type="ECO:0000313" key="5">
    <source>
        <dbReference type="EMBL" id="RDY31809.1"/>
    </source>
</evidence>
<proteinExistence type="predicted"/>
<sequence length="279" mass="31818">MTEFHFSSEVAYTKTERKIINYIYENPSSFVHISISELAKRLGTSESTISRFARHTGYADFKELRNAVLCHLEGNSSPAEKLNHTIYKQDLSSFDGMLHYQQFCIEKTLTLLDEEQLEAAMSAIIEANTIYIYAKGAAVSIAQLLKFRLSRFGFRIVLLPPGSSELFEFMNFITADDVVFLIGFQKTPREAEVLLKHQSIVPYKTILISSRLYNNAELLPTIQLYTYRGEPNEYHSMTAPIALVDALVLMIASRLGENATKDLKQLHSLKEKYKDDIPR</sequence>
<reference evidence="5 6" key="1">
    <citation type="journal article" date="2017" name="Genome Announc.">
        <title>Draft Genome Sequence of a Sporulating and Motile Strain of Lachnotalea glycerini Isolated from Water in Quebec City, Canada.</title>
        <authorList>
            <person name="Maheux A.F."/>
            <person name="Boudreau D.K."/>
            <person name="Berube E."/>
            <person name="Boissinot M."/>
            <person name="Raymond F."/>
            <person name="Brodeur S."/>
            <person name="Corbeil J."/>
            <person name="Isabel S."/>
            <person name="Omar R.F."/>
            <person name="Bergeron M.G."/>
        </authorList>
    </citation>
    <scope>NUCLEOTIDE SEQUENCE [LARGE SCALE GENOMIC DNA]</scope>
    <source>
        <strain evidence="5 6">CCRI-19302</strain>
    </source>
</reference>
<evidence type="ECO:0000259" key="4">
    <source>
        <dbReference type="PROSITE" id="PS51071"/>
    </source>
</evidence>
<accession>A0A371JGF0</accession>
<dbReference type="RefSeq" id="WP_094375657.1">
    <property type="nucleotide sequence ID" value="NZ_NOKA02000009.1"/>
</dbReference>
<dbReference type="Pfam" id="PF01380">
    <property type="entry name" value="SIS"/>
    <property type="match status" value="1"/>
</dbReference>
<dbReference type="SUPFAM" id="SSF53697">
    <property type="entry name" value="SIS domain"/>
    <property type="match status" value="1"/>
</dbReference>
<evidence type="ECO:0000313" key="6">
    <source>
        <dbReference type="Proteomes" id="UP000216411"/>
    </source>
</evidence>
<organism evidence="5 6">
    <name type="scientific">Lachnotalea glycerini</name>
    <dbReference type="NCBI Taxonomy" id="1763509"/>
    <lineage>
        <taxon>Bacteria</taxon>
        <taxon>Bacillati</taxon>
        <taxon>Bacillota</taxon>
        <taxon>Clostridia</taxon>
        <taxon>Lachnospirales</taxon>
        <taxon>Lachnospiraceae</taxon>
        <taxon>Lachnotalea</taxon>
    </lineage>
</organism>
<dbReference type="InterPro" id="IPR035472">
    <property type="entry name" value="RpiR-like_SIS"/>
</dbReference>
<feature type="domain" description="HTH rpiR-type" evidence="4">
    <location>
        <begin position="1"/>
        <end position="75"/>
    </location>
</feature>
<keyword evidence="6" id="KW-1185">Reference proteome</keyword>
<comment type="caution">
    <text evidence="5">The sequence shown here is derived from an EMBL/GenBank/DDBJ whole genome shotgun (WGS) entry which is preliminary data.</text>
</comment>
<dbReference type="PANTHER" id="PTHR30514">
    <property type="entry name" value="GLUCOKINASE"/>
    <property type="match status" value="1"/>
</dbReference>
<evidence type="ECO:0000256" key="3">
    <source>
        <dbReference type="ARBA" id="ARBA00023163"/>
    </source>
</evidence>
<dbReference type="GO" id="GO:1901135">
    <property type="term" value="P:carbohydrate derivative metabolic process"/>
    <property type="evidence" value="ECO:0007669"/>
    <property type="project" value="InterPro"/>
</dbReference>
<dbReference type="PROSITE" id="PS51071">
    <property type="entry name" value="HTH_RPIR"/>
    <property type="match status" value="1"/>
</dbReference>
<dbReference type="InterPro" id="IPR047640">
    <property type="entry name" value="RpiR-like"/>
</dbReference>